<dbReference type="GO" id="GO:0005886">
    <property type="term" value="C:plasma membrane"/>
    <property type="evidence" value="ECO:0007669"/>
    <property type="project" value="InterPro"/>
</dbReference>
<dbReference type="Proteomes" id="UP000824238">
    <property type="component" value="Unassembled WGS sequence"/>
</dbReference>
<feature type="transmembrane region" description="Helical" evidence="1">
    <location>
        <begin position="12"/>
        <end position="31"/>
    </location>
</feature>
<dbReference type="AlphaFoldDB" id="A0A9D1IZ65"/>
<feature type="transmembrane region" description="Helical" evidence="1">
    <location>
        <begin position="104"/>
        <end position="129"/>
    </location>
</feature>
<organism evidence="2 3">
    <name type="scientific">Candidatus Scatomorpha intestinigallinarum</name>
    <dbReference type="NCBI Taxonomy" id="2840923"/>
    <lineage>
        <taxon>Bacteria</taxon>
        <taxon>Bacillati</taxon>
        <taxon>Bacillota</taxon>
        <taxon>Clostridia</taxon>
        <taxon>Eubacteriales</taxon>
        <taxon>Candidatus Scatomorpha</taxon>
    </lineage>
</organism>
<dbReference type="NCBIfam" id="TIGR02357">
    <property type="entry name" value="ECF_ThiT_YuaJ"/>
    <property type="match status" value="1"/>
</dbReference>
<keyword evidence="1" id="KW-0472">Membrane</keyword>
<proteinExistence type="predicted"/>
<evidence type="ECO:0000256" key="1">
    <source>
        <dbReference type="SAM" id="Phobius"/>
    </source>
</evidence>
<evidence type="ECO:0000313" key="3">
    <source>
        <dbReference type="Proteomes" id="UP000824238"/>
    </source>
</evidence>
<reference evidence="2" key="1">
    <citation type="submission" date="2020-10" db="EMBL/GenBank/DDBJ databases">
        <authorList>
            <person name="Gilroy R."/>
        </authorList>
    </citation>
    <scope>NUCLEOTIDE SEQUENCE</scope>
    <source>
        <strain evidence="2">ChiGjej3B3-7149</strain>
    </source>
</reference>
<keyword evidence="1" id="KW-1133">Transmembrane helix</keyword>
<dbReference type="Pfam" id="PF09515">
    <property type="entry name" value="Thia_YuaJ"/>
    <property type="match status" value="1"/>
</dbReference>
<keyword evidence="1" id="KW-0812">Transmembrane</keyword>
<evidence type="ECO:0000313" key="2">
    <source>
        <dbReference type="EMBL" id="HIR55072.1"/>
    </source>
</evidence>
<feature type="transmembrane region" description="Helical" evidence="1">
    <location>
        <begin position="75"/>
        <end position="97"/>
    </location>
</feature>
<sequence length="185" mass="20535">MRNKSLRSMAEAAVLLAMALVLNALKLFTLPQGGSVDLAMIPIFLFALRWGAGWGLLEGFLFGLLQMFIDGAVAWGWQSLLLDYLVAFTPLGLAGLFRGKGRGIYLGILLGCFLRFVVHYISGVTIYAITMPTELFGSVYTSPAMYSLIYNGSYMLIDTIICLVVFGVLYRPLDKYLQARDIIRR</sequence>
<dbReference type="InterPro" id="IPR012651">
    <property type="entry name" value="Thia_Transptr_ThiT"/>
</dbReference>
<feature type="transmembrane region" description="Helical" evidence="1">
    <location>
        <begin position="149"/>
        <end position="170"/>
    </location>
</feature>
<protein>
    <submittedName>
        <fullName evidence="2">Energy-coupled thiamine transporter ThiT</fullName>
    </submittedName>
</protein>
<name>A0A9D1IZ65_9FIRM</name>
<gene>
    <name evidence="2" type="primary">thiT</name>
    <name evidence="2" type="ORF">IAD36_05710</name>
</gene>
<comment type="caution">
    <text evidence="2">The sequence shown here is derived from an EMBL/GenBank/DDBJ whole genome shotgun (WGS) entry which is preliminary data.</text>
</comment>
<dbReference type="EMBL" id="DVHH01000141">
    <property type="protein sequence ID" value="HIR55072.1"/>
    <property type="molecule type" value="Genomic_DNA"/>
</dbReference>
<reference evidence="2" key="2">
    <citation type="journal article" date="2021" name="PeerJ">
        <title>Extensive microbial diversity within the chicken gut microbiome revealed by metagenomics and culture.</title>
        <authorList>
            <person name="Gilroy R."/>
            <person name="Ravi A."/>
            <person name="Getino M."/>
            <person name="Pursley I."/>
            <person name="Horton D.L."/>
            <person name="Alikhan N.F."/>
            <person name="Baker D."/>
            <person name="Gharbi K."/>
            <person name="Hall N."/>
            <person name="Watson M."/>
            <person name="Adriaenssens E.M."/>
            <person name="Foster-Nyarko E."/>
            <person name="Jarju S."/>
            <person name="Secka A."/>
            <person name="Antonio M."/>
            <person name="Oren A."/>
            <person name="Chaudhuri R.R."/>
            <person name="La Ragione R."/>
            <person name="Hildebrand F."/>
            <person name="Pallen M.J."/>
        </authorList>
    </citation>
    <scope>NUCLEOTIDE SEQUENCE</scope>
    <source>
        <strain evidence="2">ChiGjej3B3-7149</strain>
    </source>
</reference>
<dbReference type="GO" id="GO:0015234">
    <property type="term" value="F:thiamine transmembrane transporter activity"/>
    <property type="evidence" value="ECO:0007669"/>
    <property type="project" value="InterPro"/>
</dbReference>
<accession>A0A9D1IZ65</accession>
<dbReference type="Gene3D" id="1.10.1760.20">
    <property type="match status" value="1"/>
</dbReference>